<evidence type="ECO:0000256" key="1">
    <source>
        <dbReference type="PROSITE-ProRule" id="PRU00409"/>
    </source>
</evidence>
<dbReference type="EMBL" id="FNYA01000006">
    <property type="protein sequence ID" value="SEJ11056.1"/>
    <property type="molecule type" value="Genomic_DNA"/>
</dbReference>
<dbReference type="InterPro" id="IPR011761">
    <property type="entry name" value="ATP-grasp"/>
</dbReference>
<reference evidence="5" key="1">
    <citation type="submission" date="2016-10" db="EMBL/GenBank/DDBJ databases">
        <authorList>
            <person name="Varghese N."/>
            <person name="Submissions S."/>
        </authorList>
    </citation>
    <scope>NUCLEOTIDE SEQUENCE [LARGE SCALE GENOMIC DNA]</scope>
    <source>
        <strain evidence="5">DSM 17934</strain>
    </source>
</reference>
<name>A0A1H6W5K9_9FLAO</name>
<keyword evidence="1" id="KW-0547">Nucleotide-binding</keyword>
<organism evidence="4 5">
    <name type="scientific">Flavobacterium terrigena</name>
    <dbReference type="NCBI Taxonomy" id="402734"/>
    <lineage>
        <taxon>Bacteria</taxon>
        <taxon>Pseudomonadati</taxon>
        <taxon>Bacteroidota</taxon>
        <taxon>Flavobacteriia</taxon>
        <taxon>Flavobacteriales</taxon>
        <taxon>Flavobacteriaceae</taxon>
        <taxon>Flavobacterium</taxon>
    </lineage>
</organism>
<proteinExistence type="predicted"/>
<dbReference type="Proteomes" id="UP000199702">
    <property type="component" value="Unassembled WGS sequence"/>
</dbReference>
<dbReference type="AlphaFoldDB" id="A0A1H6W5K9"/>
<keyword evidence="2" id="KW-0472">Membrane</keyword>
<evidence type="ECO:0000259" key="3">
    <source>
        <dbReference type="PROSITE" id="PS50975"/>
    </source>
</evidence>
<dbReference type="GO" id="GO:0005524">
    <property type="term" value="F:ATP binding"/>
    <property type="evidence" value="ECO:0007669"/>
    <property type="project" value="UniProtKB-UniRule"/>
</dbReference>
<accession>A0A1H6W5K9</accession>
<dbReference type="SUPFAM" id="SSF56059">
    <property type="entry name" value="Glutathione synthetase ATP-binding domain-like"/>
    <property type="match status" value="1"/>
</dbReference>
<evidence type="ECO:0000313" key="5">
    <source>
        <dbReference type="Proteomes" id="UP000199702"/>
    </source>
</evidence>
<sequence length="344" mass="40110">MKLFIHKVLNWEYWPFGVVYFPIFFLWVYYSIKAKTIFFFNAANPKIKNGGFMNESKIEIYDLIPQQYYPKTSIIRERTPIEAVLKEFNESNFNFPLILKPDTGLRGNGVKKVVNLEELKEYHAKADFDFLIQDVIPFENEVGIFYVKLPNEAKGKITGIVSKEYLIVEGDGVSTIEQLIKQTPRFEFQLKALQKEYKNKLLKVLLKGEKMNLVPYGNHARGAKFIDSSHLISEKLTNVIENISANISEFYFGRFDIMYNTFDELENGENFSIVELNGSGSEPTHIYDPKHSIFFAWKELARHIGYIYKIGKHNNDNGFKFLGYKEGMKEYHEHIECLSKIIKV</sequence>
<dbReference type="PROSITE" id="PS50975">
    <property type="entry name" value="ATP_GRASP"/>
    <property type="match status" value="1"/>
</dbReference>
<protein>
    <recommendedName>
        <fullName evidence="3">ATP-grasp domain-containing protein</fullName>
    </recommendedName>
</protein>
<dbReference type="Gene3D" id="3.30.1490.20">
    <property type="entry name" value="ATP-grasp fold, A domain"/>
    <property type="match status" value="1"/>
</dbReference>
<keyword evidence="5" id="KW-1185">Reference proteome</keyword>
<keyword evidence="2" id="KW-0812">Transmembrane</keyword>
<feature type="transmembrane region" description="Helical" evidence="2">
    <location>
        <begin position="13"/>
        <end position="32"/>
    </location>
</feature>
<evidence type="ECO:0000256" key="2">
    <source>
        <dbReference type="SAM" id="Phobius"/>
    </source>
</evidence>
<feature type="domain" description="ATP-grasp" evidence="3">
    <location>
        <begin position="61"/>
        <end position="305"/>
    </location>
</feature>
<dbReference type="RefSeq" id="WP_091313748.1">
    <property type="nucleotide sequence ID" value="NZ_CBCSJU010000001.1"/>
</dbReference>
<keyword evidence="1" id="KW-0067">ATP-binding</keyword>
<evidence type="ECO:0000313" key="4">
    <source>
        <dbReference type="EMBL" id="SEJ11056.1"/>
    </source>
</evidence>
<dbReference type="InterPro" id="IPR013815">
    <property type="entry name" value="ATP_grasp_subdomain_1"/>
</dbReference>
<dbReference type="OrthoDB" id="9775266at2"/>
<dbReference type="STRING" id="402734.SAMN05660918_2403"/>
<dbReference type="GO" id="GO:0046872">
    <property type="term" value="F:metal ion binding"/>
    <property type="evidence" value="ECO:0007669"/>
    <property type="project" value="InterPro"/>
</dbReference>
<keyword evidence="2" id="KW-1133">Transmembrane helix</keyword>
<gene>
    <name evidence="4" type="ORF">SAMN05660918_2403</name>
</gene>